<keyword evidence="3" id="KW-1185">Reference proteome</keyword>
<feature type="domain" description="Glycosyl transferase family 1" evidence="1">
    <location>
        <begin position="177"/>
        <end position="347"/>
    </location>
</feature>
<dbReference type="EMBL" id="QOWE01000011">
    <property type="protein sequence ID" value="RCR68843.1"/>
    <property type="molecule type" value="Genomic_DNA"/>
</dbReference>
<dbReference type="RefSeq" id="WP_114406893.1">
    <property type="nucleotide sequence ID" value="NZ_QOWE01000011.1"/>
</dbReference>
<dbReference type="PANTHER" id="PTHR12526:SF630">
    <property type="entry name" value="GLYCOSYLTRANSFERASE"/>
    <property type="match status" value="1"/>
</dbReference>
<gene>
    <name evidence="2" type="ORF">DUE52_15290</name>
</gene>
<dbReference type="AlphaFoldDB" id="A0A368JQH5"/>
<name>A0A368JQH5_9BACT</name>
<reference evidence="2 3" key="1">
    <citation type="submission" date="2018-07" db="EMBL/GenBank/DDBJ databases">
        <title>Genome analysis of Larkinella rosea.</title>
        <authorList>
            <person name="Zhou Z."/>
            <person name="Wang G."/>
        </authorList>
    </citation>
    <scope>NUCLEOTIDE SEQUENCE [LARGE SCALE GENOMIC DNA]</scope>
    <source>
        <strain evidence="3">zzj9</strain>
    </source>
</reference>
<dbReference type="PANTHER" id="PTHR12526">
    <property type="entry name" value="GLYCOSYLTRANSFERASE"/>
    <property type="match status" value="1"/>
</dbReference>
<accession>A0A368JQH5</accession>
<organism evidence="2 3">
    <name type="scientific">Larkinella punicea</name>
    <dbReference type="NCBI Taxonomy" id="2315727"/>
    <lineage>
        <taxon>Bacteria</taxon>
        <taxon>Pseudomonadati</taxon>
        <taxon>Bacteroidota</taxon>
        <taxon>Cytophagia</taxon>
        <taxon>Cytophagales</taxon>
        <taxon>Spirosomataceae</taxon>
        <taxon>Larkinella</taxon>
    </lineage>
</organism>
<dbReference type="Pfam" id="PF00534">
    <property type="entry name" value="Glycos_transf_1"/>
    <property type="match status" value="1"/>
</dbReference>
<dbReference type="GO" id="GO:0016757">
    <property type="term" value="F:glycosyltransferase activity"/>
    <property type="evidence" value="ECO:0007669"/>
    <property type="project" value="InterPro"/>
</dbReference>
<protein>
    <submittedName>
        <fullName evidence="2">Glycosyltransferase</fullName>
    </submittedName>
</protein>
<proteinExistence type="predicted"/>
<dbReference type="OrthoDB" id="596635at2"/>
<dbReference type="InterPro" id="IPR001296">
    <property type="entry name" value="Glyco_trans_1"/>
</dbReference>
<evidence type="ECO:0000313" key="2">
    <source>
        <dbReference type="EMBL" id="RCR68843.1"/>
    </source>
</evidence>
<evidence type="ECO:0000259" key="1">
    <source>
        <dbReference type="Pfam" id="PF00534"/>
    </source>
</evidence>
<dbReference type="Gene3D" id="3.40.50.2000">
    <property type="entry name" value="Glycogen Phosphorylase B"/>
    <property type="match status" value="2"/>
</dbReference>
<comment type="caution">
    <text evidence="2">The sequence shown here is derived from an EMBL/GenBank/DDBJ whole genome shotgun (WGS) entry which is preliminary data.</text>
</comment>
<sequence length="384" mass="42586">MRIAIIQGAFLPVPPVRGGAVEKIWYRMGQEFAAMGHEVVHISRSHADFPAKETVNGVSYVRIPGYETPSSLLKLKFLDLLYSIRAIKALPEKVDIIVTNTFWSPFLLRGERGKKVYVDVQRVPKGQMKFYLHVGVLRGCSPAICEAIIKEVAPECHHLISYVPNPVPFEIKTLPIRREKTLLFVGRLHPEKGVHVLLNAFRLLAKEQVSGWKLKIIGPSSFEEGGGGAAYYQELQQLSTGMNVEWIGPVFNDDVLIKYYAEAGIFCYPAQEGSGDAAPVAPREAMAYGAVPVVSGLGCFHDFIQNGENGAYYDHTADDQVGALAQALSALMNDETRLNWLSKQAIKVNTEYAIPVIARRFIDDFRKIYPVPKNDKNPSASVSV</sequence>
<dbReference type="Proteomes" id="UP000253383">
    <property type="component" value="Unassembled WGS sequence"/>
</dbReference>
<evidence type="ECO:0000313" key="3">
    <source>
        <dbReference type="Proteomes" id="UP000253383"/>
    </source>
</evidence>
<keyword evidence="2" id="KW-0808">Transferase</keyword>
<dbReference type="SUPFAM" id="SSF53756">
    <property type="entry name" value="UDP-Glycosyltransferase/glycogen phosphorylase"/>
    <property type="match status" value="1"/>
</dbReference>
<dbReference type="CDD" id="cd03801">
    <property type="entry name" value="GT4_PimA-like"/>
    <property type="match status" value="1"/>
</dbReference>